<dbReference type="Pfam" id="PF00106">
    <property type="entry name" value="adh_short"/>
    <property type="match status" value="1"/>
</dbReference>
<evidence type="ECO:0000256" key="1">
    <source>
        <dbReference type="ARBA" id="ARBA00006484"/>
    </source>
</evidence>
<accession>A0A0C7MJQ3</accession>
<evidence type="ECO:0000313" key="4">
    <source>
        <dbReference type="EMBL" id="CEP59978.1"/>
    </source>
</evidence>
<name>A0A0C7MJQ3_9SACH</name>
<organism evidence="4 5">
    <name type="scientific">Lachancea lanzarotensis</name>
    <dbReference type="NCBI Taxonomy" id="1245769"/>
    <lineage>
        <taxon>Eukaryota</taxon>
        <taxon>Fungi</taxon>
        <taxon>Dikarya</taxon>
        <taxon>Ascomycota</taxon>
        <taxon>Saccharomycotina</taxon>
        <taxon>Saccharomycetes</taxon>
        <taxon>Saccharomycetales</taxon>
        <taxon>Saccharomycetaceae</taxon>
        <taxon>Lachancea</taxon>
    </lineage>
</organism>
<dbReference type="PRINTS" id="PR00081">
    <property type="entry name" value="GDHRDH"/>
</dbReference>
<evidence type="ECO:0000313" key="5">
    <source>
        <dbReference type="Proteomes" id="UP000054304"/>
    </source>
</evidence>
<keyword evidence="2" id="KW-0521">NADP</keyword>
<dbReference type="GO" id="GO:0005737">
    <property type="term" value="C:cytoplasm"/>
    <property type="evidence" value="ECO:0007669"/>
    <property type="project" value="TreeGrafter"/>
</dbReference>
<gene>
    <name evidence="4" type="ORF">LALA0_S01e00254g</name>
</gene>
<comment type="similarity">
    <text evidence="1">Belongs to the short-chain dehydrogenases/reductases (SDR) family.</text>
</comment>
<dbReference type="OrthoDB" id="4096546at2759"/>
<dbReference type="HOGENOM" id="CLU_010194_9_1_1"/>
<keyword evidence="3" id="KW-0560">Oxidoreductase</keyword>
<dbReference type="PANTHER" id="PTHR43544:SF7">
    <property type="entry name" value="NADB-LER2"/>
    <property type="match status" value="1"/>
</dbReference>
<sequence>MSKVYFVSGGSRGIGFGIVKNLSATPSNIVIATARNPDSATGLKELAKVRPNVKIVALDVADDESVKAAAKDAERISPLGIDVLISNAGIATEAKPVLECSDSAYMHHFNVNTIGPIRLLREFRDLLEKKSTKQIVMVSSEAGSITNLLTFFPTSAYGMSKVSLNFAVRLLDHELGPAGYSIIALHPGVVLTDAMTSAQKDMDPETVAFLAKNMTLLSPDESASCIVNNVLDKLDTSASGKFLSYDGSELAW</sequence>
<dbReference type="PANTHER" id="PTHR43544">
    <property type="entry name" value="SHORT-CHAIN DEHYDROGENASE/REDUCTASE"/>
    <property type="match status" value="1"/>
</dbReference>
<dbReference type="SUPFAM" id="SSF51735">
    <property type="entry name" value="NAD(P)-binding Rossmann-fold domains"/>
    <property type="match status" value="1"/>
</dbReference>
<keyword evidence="5" id="KW-1185">Reference proteome</keyword>
<dbReference type="RefSeq" id="XP_022626223.1">
    <property type="nucleotide sequence ID" value="XM_022774092.1"/>
</dbReference>
<evidence type="ECO:0000256" key="3">
    <source>
        <dbReference type="ARBA" id="ARBA00023002"/>
    </source>
</evidence>
<dbReference type="InterPro" id="IPR002347">
    <property type="entry name" value="SDR_fam"/>
</dbReference>
<dbReference type="Proteomes" id="UP000054304">
    <property type="component" value="Unassembled WGS sequence"/>
</dbReference>
<dbReference type="Gene3D" id="3.40.50.720">
    <property type="entry name" value="NAD(P)-binding Rossmann-like Domain"/>
    <property type="match status" value="1"/>
</dbReference>
<dbReference type="InterPro" id="IPR036291">
    <property type="entry name" value="NAD(P)-bd_dom_sf"/>
</dbReference>
<reference evidence="4 5" key="1">
    <citation type="submission" date="2014-12" db="EMBL/GenBank/DDBJ databases">
        <authorList>
            <person name="Neuveglise Cecile"/>
        </authorList>
    </citation>
    <scope>NUCLEOTIDE SEQUENCE [LARGE SCALE GENOMIC DNA]</scope>
    <source>
        <strain evidence="4 5">CBS 12615</strain>
    </source>
</reference>
<dbReference type="AlphaFoldDB" id="A0A0C7MJQ3"/>
<proteinExistence type="inferred from homology"/>
<protein>
    <submittedName>
        <fullName evidence="4">LALA0S01e00254g1_1</fullName>
    </submittedName>
</protein>
<dbReference type="STRING" id="1245769.A0A0C7MJQ3"/>
<dbReference type="GO" id="GO:0016491">
    <property type="term" value="F:oxidoreductase activity"/>
    <property type="evidence" value="ECO:0007669"/>
    <property type="project" value="UniProtKB-KW"/>
</dbReference>
<dbReference type="GeneID" id="34683348"/>
<dbReference type="InterPro" id="IPR051468">
    <property type="entry name" value="Fungal_SecMetab_SDRs"/>
</dbReference>
<dbReference type="CDD" id="cd05325">
    <property type="entry name" value="carb_red_sniffer_like_SDR_c"/>
    <property type="match status" value="1"/>
</dbReference>
<evidence type="ECO:0000256" key="2">
    <source>
        <dbReference type="ARBA" id="ARBA00022857"/>
    </source>
</evidence>
<dbReference type="EMBL" id="LN736360">
    <property type="protein sequence ID" value="CEP59978.1"/>
    <property type="molecule type" value="Genomic_DNA"/>
</dbReference>